<dbReference type="EMBL" id="CAJOBR010000184">
    <property type="protein sequence ID" value="CAF4477751.1"/>
    <property type="molecule type" value="Genomic_DNA"/>
</dbReference>
<dbReference type="EMBL" id="CAJOBP010004735">
    <property type="protein sequence ID" value="CAF4449475.1"/>
    <property type="molecule type" value="Genomic_DNA"/>
</dbReference>
<evidence type="ECO:0000256" key="1">
    <source>
        <dbReference type="SAM" id="Phobius"/>
    </source>
</evidence>
<evidence type="ECO:0000313" key="8">
    <source>
        <dbReference type="EMBL" id="CAF4646183.1"/>
    </source>
</evidence>
<dbReference type="Proteomes" id="UP000663848">
    <property type="component" value="Unassembled WGS sequence"/>
</dbReference>
<dbReference type="Proteomes" id="UP000663833">
    <property type="component" value="Unassembled WGS sequence"/>
</dbReference>
<dbReference type="Proteomes" id="UP000663851">
    <property type="component" value="Unassembled WGS sequence"/>
</dbReference>
<dbReference type="EMBL" id="CAJOBS010000814">
    <property type="protein sequence ID" value="CAF4646183.1"/>
    <property type="molecule type" value="Genomic_DNA"/>
</dbReference>
<evidence type="ECO:0000313" key="3">
    <source>
        <dbReference type="EMBL" id="CAF3375933.1"/>
    </source>
</evidence>
<evidence type="ECO:0000313" key="7">
    <source>
        <dbReference type="EMBL" id="CAF4536168.1"/>
    </source>
</evidence>
<sequence length="108" mass="11941">MVPITIIKKALGTTLAMMIIVCLLILPFLIVVDFIISSGVVGGDIDDGVHDSGEVDRAVDKEVIMFIAEQCAMFESCSHIQLINARTRMYKEETLPHPLIPLETMPTR</sequence>
<keyword evidence="1" id="KW-0812">Transmembrane</keyword>
<evidence type="ECO:0000313" key="4">
    <source>
        <dbReference type="EMBL" id="CAF4326260.1"/>
    </source>
</evidence>
<reference evidence="3" key="1">
    <citation type="submission" date="2021-02" db="EMBL/GenBank/DDBJ databases">
        <authorList>
            <person name="Nowell W R."/>
        </authorList>
    </citation>
    <scope>NUCLEOTIDE SEQUENCE</scope>
</reference>
<dbReference type="EMBL" id="CAJNYD010001874">
    <property type="protein sequence ID" value="CAF3375933.1"/>
    <property type="molecule type" value="Genomic_DNA"/>
</dbReference>
<dbReference type="Proteomes" id="UP000663838">
    <property type="component" value="Unassembled WGS sequence"/>
</dbReference>
<evidence type="ECO:0000313" key="10">
    <source>
        <dbReference type="Proteomes" id="UP000663873"/>
    </source>
</evidence>
<dbReference type="EMBL" id="CAJNYT010000058">
    <property type="protein sequence ID" value="CAF3321103.1"/>
    <property type="molecule type" value="Genomic_DNA"/>
</dbReference>
<keyword evidence="10" id="KW-1185">Reference proteome</keyword>
<dbReference type="Proteomes" id="UP000663862">
    <property type="component" value="Unassembled WGS sequence"/>
</dbReference>
<dbReference type="AlphaFoldDB" id="A0A817Y4H4"/>
<keyword evidence="1" id="KW-1133">Transmembrane helix</keyword>
<keyword evidence="1" id="KW-0472">Membrane</keyword>
<evidence type="ECO:0000313" key="2">
    <source>
        <dbReference type="EMBL" id="CAF3321103.1"/>
    </source>
</evidence>
<name>A0A817Y4H4_9BILA</name>
<dbReference type="EMBL" id="CAJOBQ010002057">
    <property type="protein sequence ID" value="CAF4536168.1"/>
    <property type="molecule type" value="Genomic_DNA"/>
</dbReference>
<accession>A0A817Y4H4</accession>
<dbReference type="Proteomes" id="UP000663873">
    <property type="component" value="Unassembled WGS sequence"/>
</dbReference>
<evidence type="ECO:0000313" key="6">
    <source>
        <dbReference type="EMBL" id="CAF4477751.1"/>
    </source>
</evidence>
<proteinExistence type="predicted"/>
<dbReference type="Proteomes" id="UP000663872">
    <property type="component" value="Unassembled WGS sequence"/>
</dbReference>
<dbReference type="EMBL" id="CAJOBO010001018">
    <property type="protein sequence ID" value="CAF4326260.1"/>
    <property type="molecule type" value="Genomic_DNA"/>
</dbReference>
<protein>
    <submittedName>
        <fullName evidence="3">Uncharacterized protein</fullName>
    </submittedName>
</protein>
<evidence type="ECO:0000313" key="9">
    <source>
        <dbReference type="Proteomes" id="UP000663833"/>
    </source>
</evidence>
<comment type="caution">
    <text evidence="3">The sequence shown here is derived from an EMBL/GenBank/DDBJ whole genome shotgun (WGS) entry which is preliminary data.</text>
</comment>
<feature type="transmembrane region" description="Helical" evidence="1">
    <location>
        <begin position="12"/>
        <end position="36"/>
    </location>
</feature>
<organism evidence="3 9">
    <name type="scientific">Rotaria socialis</name>
    <dbReference type="NCBI Taxonomy" id="392032"/>
    <lineage>
        <taxon>Eukaryota</taxon>
        <taxon>Metazoa</taxon>
        <taxon>Spiralia</taxon>
        <taxon>Gnathifera</taxon>
        <taxon>Rotifera</taxon>
        <taxon>Eurotatoria</taxon>
        <taxon>Bdelloidea</taxon>
        <taxon>Philodinida</taxon>
        <taxon>Philodinidae</taxon>
        <taxon>Rotaria</taxon>
    </lineage>
</organism>
<gene>
    <name evidence="2" type="ORF">GRG538_LOCUS2446</name>
    <name evidence="4" type="ORF">HFQ381_LOCUS15153</name>
    <name evidence="3" type="ORF">LUA448_LOCUS15312</name>
    <name evidence="6" type="ORF">QYT958_LOCUS2767</name>
    <name evidence="8" type="ORF">TOA249_LOCUS13646</name>
    <name evidence="7" type="ORF">TSG867_LOCUS23634</name>
    <name evidence="5" type="ORF">UJA718_LOCUS22687</name>
</gene>
<evidence type="ECO:0000313" key="5">
    <source>
        <dbReference type="EMBL" id="CAF4449475.1"/>
    </source>
</evidence>